<keyword evidence="1 6" id="KW-0645">Protease</keyword>
<keyword evidence="7" id="KW-0472">Membrane</keyword>
<evidence type="ECO:0000256" key="5">
    <source>
        <dbReference type="ARBA" id="ARBA00023049"/>
    </source>
</evidence>
<dbReference type="CDD" id="cd07326">
    <property type="entry name" value="M56_BlaR1_MecR1_like"/>
    <property type="match status" value="1"/>
</dbReference>
<evidence type="ECO:0000256" key="3">
    <source>
        <dbReference type="ARBA" id="ARBA00022801"/>
    </source>
</evidence>
<keyword evidence="5 6" id="KW-0482">Metalloprotease</keyword>
<feature type="transmembrane region" description="Helical" evidence="7">
    <location>
        <begin position="36"/>
        <end position="59"/>
    </location>
</feature>
<dbReference type="EMBL" id="JACGWZ010000001">
    <property type="protein sequence ID" value="MBA8824116.1"/>
    <property type="molecule type" value="Genomic_DNA"/>
</dbReference>
<evidence type="ECO:0000313" key="9">
    <source>
        <dbReference type="EMBL" id="MBA8824116.1"/>
    </source>
</evidence>
<keyword evidence="2" id="KW-0479">Metal-binding</keyword>
<dbReference type="PANTHER" id="PTHR34978">
    <property type="entry name" value="POSSIBLE SENSOR-TRANSDUCER PROTEIN BLAR"/>
    <property type="match status" value="1"/>
</dbReference>
<dbReference type="Pfam" id="PF01435">
    <property type="entry name" value="Peptidase_M48"/>
    <property type="match status" value="1"/>
</dbReference>
<dbReference type="GO" id="GO:0046872">
    <property type="term" value="F:metal ion binding"/>
    <property type="evidence" value="ECO:0007669"/>
    <property type="project" value="UniProtKB-KW"/>
</dbReference>
<name>A0A839DV31_9PSEU</name>
<feature type="domain" description="Peptidase M48" evidence="8">
    <location>
        <begin position="126"/>
        <end position="200"/>
    </location>
</feature>
<comment type="similarity">
    <text evidence="6">Belongs to the peptidase M48 family.</text>
</comment>
<accession>A0A839DV31</accession>
<sequence>MMVALALFAYAAFLPLVVAPVMFRFRVFDRAPNLGILAWQVLVASTLSSVVLGGMSLLVPSAPVSSGIADFLEACSMLIRQRYATPAGALLGGTGLALATVVTMRTGYHLAKVSWEARRQRRAHQHTLALVGRDGPDDTTLLEHTSAAAYCLPGGQDRVVLTTGALQALSADQLRAVLAHERAHLRHRHHLILLLAGAIANAFPHSRTFRTAHSEIARLVELAADDAAVRNTDRFTLAEALLTLNSGRSPAATLAARGSTAAARVRRLIDAHSPLRLAPSVTGAALALLVLVLPLTVATGPALTAIGADHCSIDPATWKPQITALFTGFQGHC</sequence>
<dbReference type="GO" id="GO:0004222">
    <property type="term" value="F:metalloendopeptidase activity"/>
    <property type="evidence" value="ECO:0007669"/>
    <property type="project" value="InterPro"/>
</dbReference>
<evidence type="ECO:0000256" key="1">
    <source>
        <dbReference type="ARBA" id="ARBA00022670"/>
    </source>
</evidence>
<dbReference type="RefSeq" id="WP_182543271.1">
    <property type="nucleotide sequence ID" value="NZ_JACGWZ010000001.1"/>
</dbReference>
<evidence type="ECO:0000256" key="2">
    <source>
        <dbReference type="ARBA" id="ARBA00022723"/>
    </source>
</evidence>
<dbReference type="PANTHER" id="PTHR34978:SF3">
    <property type="entry name" value="SLR0241 PROTEIN"/>
    <property type="match status" value="1"/>
</dbReference>
<protein>
    <submittedName>
        <fullName evidence="9">Zn-dependent protease with chaperone function</fullName>
    </submittedName>
</protein>
<dbReference type="GO" id="GO:0006508">
    <property type="term" value="P:proteolysis"/>
    <property type="evidence" value="ECO:0007669"/>
    <property type="project" value="UniProtKB-KW"/>
</dbReference>
<proteinExistence type="inferred from homology"/>
<evidence type="ECO:0000256" key="7">
    <source>
        <dbReference type="SAM" id="Phobius"/>
    </source>
</evidence>
<dbReference type="InterPro" id="IPR052173">
    <property type="entry name" value="Beta-lactam_resp_regulator"/>
</dbReference>
<dbReference type="InterPro" id="IPR001915">
    <property type="entry name" value="Peptidase_M48"/>
</dbReference>
<reference evidence="9 10" key="1">
    <citation type="submission" date="2020-07" db="EMBL/GenBank/DDBJ databases">
        <title>Sequencing the genomes of 1000 actinobacteria strains.</title>
        <authorList>
            <person name="Klenk H.-P."/>
        </authorList>
    </citation>
    <scope>NUCLEOTIDE SEQUENCE [LARGE SCALE GENOMIC DNA]</scope>
    <source>
        <strain evidence="9 10">DSM 45975</strain>
    </source>
</reference>
<keyword evidence="3 6" id="KW-0378">Hydrolase</keyword>
<dbReference type="Gene3D" id="3.30.2010.10">
    <property type="entry name" value="Metalloproteases ('zincins'), catalytic domain"/>
    <property type="match status" value="1"/>
</dbReference>
<feature type="transmembrane region" description="Helical" evidence="7">
    <location>
        <begin position="277"/>
        <end position="297"/>
    </location>
</feature>
<evidence type="ECO:0000256" key="6">
    <source>
        <dbReference type="RuleBase" id="RU003983"/>
    </source>
</evidence>
<keyword evidence="7" id="KW-1133">Transmembrane helix</keyword>
<dbReference type="Proteomes" id="UP000569329">
    <property type="component" value="Unassembled WGS sequence"/>
</dbReference>
<keyword evidence="10" id="KW-1185">Reference proteome</keyword>
<comment type="cofactor">
    <cofactor evidence="6">
        <name>Zn(2+)</name>
        <dbReference type="ChEBI" id="CHEBI:29105"/>
    </cofactor>
    <text evidence="6">Binds 1 zinc ion per subunit.</text>
</comment>
<organism evidence="9 10">
    <name type="scientific">Halosaccharopolyspora lacisalsi</name>
    <dbReference type="NCBI Taxonomy" id="1000566"/>
    <lineage>
        <taxon>Bacteria</taxon>
        <taxon>Bacillati</taxon>
        <taxon>Actinomycetota</taxon>
        <taxon>Actinomycetes</taxon>
        <taxon>Pseudonocardiales</taxon>
        <taxon>Pseudonocardiaceae</taxon>
        <taxon>Halosaccharopolyspora</taxon>
    </lineage>
</organism>
<comment type="caution">
    <text evidence="9">The sequence shown here is derived from an EMBL/GenBank/DDBJ whole genome shotgun (WGS) entry which is preliminary data.</text>
</comment>
<keyword evidence="4 6" id="KW-0862">Zinc</keyword>
<dbReference type="AlphaFoldDB" id="A0A839DV31"/>
<gene>
    <name evidence="9" type="ORF">FHX42_001445</name>
</gene>
<evidence type="ECO:0000256" key="4">
    <source>
        <dbReference type="ARBA" id="ARBA00022833"/>
    </source>
</evidence>
<keyword evidence="7" id="KW-0812">Transmembrane</keyword>
<evidence type="ECO:0000313" key="10">
    <source>
        <dbReference type="Proteomes" id="UP000569329"/>
    </source>
</evidence>
<evidence type="ECO:0000259" key="8">
    <source>
        <dbReference type="Pfam" id="PF01435"/>
    </source>
</evidence>